<reference evidence="2" key="1">
    <citation type="submission" date="2023-07" db="EMBL/GenBank/DDBJ databases">
        <title>Functional and genomic diversity of the sorghum phyllosphere microbiome.</title>
        <authorList>
            <person name="Shade A."/>
        </authorList>
    </citation>
    <scope>NUCLEOTIDE SEQUENCE</scope>
    <source>
        <strain evidence="2">SORGH_AS_0457</strain>
    </source>
</reference>
<evidence type="ECO:0000313" key="3">
    <source>
        <dbReference type="Proteomes" id="UP001226084"/>
    </source>
</evidence>
<dbReference type="Proteomes" id="UP001226084">
    <property type="component" value="Unassembled WGS sequence"/>
</dbReference>
<feature type="compositionally biased region" description="Basic and acidic residues" evidence="1">
    <location>
        <begin position="81"/>
        <end position="90"/>
    </location>
</feature>
<comment type="caution">
    <text evidence="2">The sequence shown here is derived from an EMBL/GenBank/DDBJ whole genome shotgun (WGS) entry which is preliminary data.</text>
</comment>
<sequence>MRVPSDIPPPLPPRIESPTSLAEAVCADAPGWQDATDALDAMTPSAADDSDSAHDHEHEEGGRRQDLQWFDPEEEEPTPPLDHEVARRPELSNGFWVLPDPRTPLSRVHAQSRSPLVAEPSRVLSADLPGQRHMRQGLDDSDDDARREKDAGQDDGRATD</sequence>
<evidence type="ECO:0000313" key="2">
    <source>
        <dbReference type="EMBL" id="MDQ1108081.1"/>
    </source>
</evidence>
<evidence type="ECO:0000256" key="1">
    <source>
        <dbReference type="SAM" id="MobiDB-lite"/>
    </source>
</evidence>
<dbReference type="AlphaFoldDB" id="A0AAP5AH82"/>
<name>A0AAP5AH82_9GAMM</name>
<organism evidence="2 3">
    <name type="scientific">Stenotrophomonas rhizophila</name>
    <dbReference type="NCBI Taxonomy" id="216778"/>
    <lineage>
        <taxon>Bacteria</taxon>
        <taxon>Pseudomonadati</taxon>
        <taxon>Pseudomonadota</taxon>
        <taxon>Gammaproteobacteria</taxon>
        <taxon>Lysobacterales</taxon>
        <taxon>Lysobacteraceae</taxon>
        <taxon>Stenotrophomonas</taxon>
    </lineage>
</organism>
<feature type="compositionally biased region" description="Basic and acidic residues" evidence="1">
    <location>
        <begin position="51"/>
        <end position="66"/>
    </location>
</feature>
<accession>A0AAP5AH82</accession>
<protein>
    <submittedName>
        <fullName evidence="2">Uncharacterized protein</fullName>
    </submittedName>
</protein>
<feature type="compositionally biased region" description="Pro residues" evidence="1">
    <location>
        <begin position="1"/>
        <end position="15"/>
    </location>
</feature>
<feature type="compositionally biased region" description="Basic and acidic residues" evidence="1">
    <location>
        <begin position="144"/>
        <end position="160"/>
    </location>
</feature>
<proteinExistence type="predicted"/>
<dbReference type="EMBL" id="JAUTAS010000001">
    <property type="protein sequence ID" value="MDQ1108081.1"/>
    <property type="molecule type" value="Genomic_DNA"/>
</dbReference>
<gene>
    <name evidence="2" type="ORF">QE424_001240</name>
</gene>
<feature type="region of interest" description="Disordered" evidence="1">
    <location>
        <begin position="1"/>
        <end position="160"/>
    </location>
</feature>
<dbReference type="RefSeq" id="WP_307106675.1">
    <property type="nucleotide sequence ID" value="NZ_JAUTAS010000001.1"/>
</dbReference>